<dbReference type="AlphaFoldDB" id="A0A1I0FPF7"/>
<proteinExistence type="predicted"/>
<evidence type="ECO:0000313" key="2">
    <source>
        <dbReference type="Proteomes" id="UP000242642"/>
    </source>
</evidence>
<keyword evidence="2" id="KW-1185">Reference proteome</keyword>
<dbReference type="Proteomes" id="UP000242642">
    <property type="component" value="Unassembled WGS sequence"/>
</dbReference>
<evidence type="ECO:0008006" key="3">
    <source>
        <dbReference type="Google" id="ProtNLM"/>
    </source>
</evidence>
<gene>
    <name evidence="1" type="ORF">SAMN02583745_02834</name>
</gene>
<name>A0A1I0FPF7_9GAMM</name>
<organism evidence="1 2">
    <name type="scientific">Thorsellia anophelis DSM 18579</name>
    <dbReference type="NCBI Taxonomy" id="1123402"/>
    <lineage>
        <taxon>Bacteria</taxon>
        <taxon>Pseudomonadati</taxon>
        <taxon>Pseudomonadota</taxon>
        <taxon>Gammaproteobacteria</taxon>
        <taxon>Enterobacterales</taxon>
        <taxon>Thorselliaceae</taxon>
        <taxon>Thorsellia</taxon>
    </lineage>
</organism>
<evidence type="ECO:0000313" key="1">
    <source>
        <dbReference type="EMBL" id="SET59984.1"/>
    </source>
</evidence>
<dbReference type="STRING" id="1123402.SAMN02583745_02834"/>
<reference evidence="2" key="1">
    <citation type="submission" date="2016-10" db="EMBL/GenBank/DDBJ databases">
        <authorList>
            <person name="Varghese N."/>
            <person name="Submissions S."/>
        </authorList>
    </citation>
    <scope>NUCLEOTIDE SEQUENCE [LARGE SCALE GENOMIC DNA]</scope>
    <source>
        <strain evidence="2">DSM 18579</strain>
    </source>
</reference>
<sequence>MTYTLEDFELEELLAKAAEKGAKRAFETWALYNLKDACVKLGVSYPTLKRKILEGKIKTVDGKITGAEILKYLRAC</sequence>
<dbReference type="RefSeq" id="WP_093322489.1">
    <property type="nucleotide sequence ID" value="NZ_FOHV01000045.1"/>
</dbReference>
<dbReference type="EMBL" id="FOHV01000045">
    <property type="protein sequence ID" value="SET59984.1"/>
    <property type="molecule type" value="Genomic_DNA"/>
</dbReference>
<protein>
    <recommendedName>
        <fullName evidence="3">DNA binding domain-containing protein, excisionase family</fullName>
    </recommendedName>
</protein>
<dbReference type="OrthoDB" id="3393149at2"/>
<accession>A0A1I0FPF7</accession>